<keyword evidence="3 7" id="KW-1133">Transmembrane helix</keyword>
<reference evidence="11" key="2">
    <citation type="submission" date="2025-08" db="UniProtKB">
        <authorList>
            <consortium name="RefSeq"/>
        </authorList>
    </citation>
    <scope>IDENTIFICATION</scope>
</reference>
<dbReference type="InterPro" id="IPR038550">
    <property type="entry name" value="GPCR_3_9-Cys_sf"/>
</dbReference>
<keyword evidence="2 7" id="KW-0812">Transmembrane</keyword>
<feature type="chain" id="PRO_5047316636" evidence="8">
    <location>
        <begin position="19"/>
        <end position="799"/>
    </location>
</feature>
<gene>
    <name evidence="11" type="primary">LOC124812071</name>
</gene>
<evidence type="ECO:0000256" key="3">
    <source>
        <dbReference type="ARBA" id="ARBA00022989"/>
    </source>
</evidence>
<feature type="transmembrane region" description="Helical" evidence="7">
    <location>
        <begin position="659"/>
        <end position="678"/>
    </location>
</feature>
<evidence type="ECO:0000256" key="8">
    <source>
        <dbReference type="SAM" id="SignalP"/>
    </source>
</evidence>
<dbReference type="Gene3D" id="3.40.50.2300">
    <property type="match status" value="2"/>
</dbReference>
<evidence type="ECO:0000256" key="6">
    <source>
        <dbReference type="ARBA" id="ARBA00023180"/>
    </source>
</evidence>
<feature type="signal peptide" evidence="8">
    <location>
        <begin position="1"/>
        <end position="18"/>
    </location>
</feature>
<evidence type="ECO:0000313" key="10">
    <source>
        <dbReference type="Proteomes" id="UP001652625"/>
    </source>
</evidence>
<keyword evidence="5 11" id="KW-0675">Receptor</keyword>
<dbReference type="Gene3D" id="2.10.50.30">
    <property type="entry name" value="GPCR, family 3, nine cysteines domain"/>
    <property type="match status" value="1"/>
</dbReference>
<evidence type="ECO:0000313" key="11">
    <source>
        <dbReference type="RefSeq" id="XP_065646279.1"/>
    </source>
</evidence>
<organism evidence="10 11">
    <name type="scientific">Hydra vulgaris</name>
    <name type="common">Hydra</name>
    <name type="synonym">Hydra attenuata</name>
    <dbReference type="NCBI Taxonomy" id="6087"/>
    <lineage>
        <taxon>Eukaryota</taxon>
        <taxon>Metazoa</taxon>
        <taxon>Cnidaria</taxon>
        <taxon>Hydrozoa</taxon>
        <taxon>Hydroidolina</taxon>
        <taxon>Anthoathecata</taxon>
        <taxon>Aplanulata</taxon>
        <taxon>Hydridae</taxon>
        <taxon>Hydra</taxon>
    </lineage>
</organism>
<feature type="transmembrane region" description="Helical" evidence="7">
    <location>
        <begin position="766"/>
        <end position="789"/>
    </location>
</feature>
<dbReference type="InterPro" id="IPR050726">
    <property type="entry name" value="mGluR"/>
</dbReference>
<accession>A0ABM4BBH1</accession>
<keyword evidence="4 7" id="KW-0472">Membrane</keyword>
<dbReference type="InterPro" id="IPR017978">
    <property type="entry name" value="GPCR_3_C"/>
</dbReference>
<sequence length="799" mass="91399">MNVLFGVVLIAMFTAKSGLEVNSSNSTIEFSVLINLYDGIKPVYISGFMHYLAIKHLLYEVNQSNKTSKLYLFNQTAIIKKVILLQPPTQSKDIVNGIWPDKESLFIPANVLLSAISSDIIEKTQLFFYAHKKPIINLNPRTYGFKPNVPLIKESRLLSSGYDYHRLQVVLDLLNFLHFNYLSVISSTEMQTLHISKVFGSSFKGCINTLFQIGSNYLKNFEKISQHLSYLNSTNVGLLVLFTSDKDSQMVLESLKILKLGKRFTLLFVFGGTHIDVIRGLEKIAHGALTIDHFNEENLHFKNYVLQQNPYNNLNDEHFLMYYEDVFQCNLKIYISSLKRQSFHNHCMEPYLNLSSNHGYYYSPVSKIAINALKDFFETLHEVMVGNGCVVNSTDCPNFFGFNKSSSENKNYDILLKALKIKYQYDLNSLNTTYAIYNFQIYNTTTFNKIIGLWEYQKLKIFDAFQLGFQTPNKVCSLPCPPGYFKKFKGFLNHRHCCWDCIECPLKHIVVNETCLKCAPNKRVNLTTNQCDTIPFKYFSFEKSSWKEVSISIFSFTGMVFVIFEFGVSIKFRGHDVVKSAGFEFSLTILCGNLLLFICPFVYFATPNTFVCASRNILPSLACVIIYSALLLKVIRVFRIFTSSKMPTPLSFIRRDSQVAAVVGCSAFQLAYTCLWFVDSPPDPAYIVSADETHINIVCSNGQTISTILKNNIYLYIIQMLCNAVAFSCRVFPQKYHESFYVNIISHASIVLWAIFYTVLGFSITNVEYLICCLCILLGYITFLGLSINKIKCVYQYFK</sequence>
<comment type="subcellular location">
    <subcellularLocation>
        <location evidence="1">Membrane</location>
        <topology evidence="1">Multi-pass membrane protein</topology>
    </subcellularLocation>
</comment>
<dbReference type="PANTHER" id="PTHR24060">
    <property type="entry name" value="METABOTROPIC GLUTAMATE RECEPTOR"/>
    <property type="match status" value="1"/>
</dbReference>
<dbReference type="InterPro" id="IPR000337">
    <property type="entry name" value="GPCR_3"/>
</dbReference>
<dbReference type="PRINTS" id="PR00248">
    <property type="entry name" value="GPCRMGR"/>
</dbReference>
<evidence type="ECO:0000256" key="2">
    <source>
        <dbReference type="ARBA" id="ARBA00022692"/>
    </source>
</evidence>
<reference evidence="10" key="1">
    <citation type="submission" date="2025-05" db="UniProtKB">
        <authorList>
            <consortium name="RefSeq"/>
        </authorList>
    </citation>
    <scope>NUCLEOTIDE SEQUENCE [LARGE SCALE GENOMIC DNA]</scope>
</reference>
<evidence type="ECO:0000256" key="4">
    <source>
        <dbReference type="ARBA" id="ARBA00023136"/>
    </source>
</evidence>
<feature type="transmembrane region" description="Helical" evidence="7">
    <location>
        <begin position="617"/>
        <end position="638"/>
    </location>
</feature>
<feature type="domain" description="G-protein coupled receptors family 3 profile" evidence="9">
    <location>
        <begin position="547"/>
        <end position="786"/>
    </location>
</feature>
<dbReference type="InterPro" id="IPR011500">
    <property type="entry name" value="GPCR_3_9-Cys_dom"/>
</dbReference>
<dbReference type="PROSITE" id="PS50259">
    <property type="entry name" value="G_PROTEIN_RECEP_F3_4"/>
    <property type="match status" value="1"/>
</dbReference>
<evidence type="ECO:0000256" key="1">
    <source>
        <dbReference type="ARBA" id="ARBA00004141"/>
    </source>
</evidence>
<keyword evidence="6" id="KW-0325">Glycoprotein</keyword>
<evidence type="ECO:0000259" key="9">
    <source>
        <dbReference type="PROSITE" id="PS50259"/>
    </source>
</evidence>
<keyword evidence="8" id="KW-0732">Signal</keyword>
<dbReference type="Pfam" id="PF00003">
    <property type="entry name" value="7tm_3"/>
    <property type="match status" value="1"/>
</dbReference>
<dbReference type="SUPFAM" id="SSF53822">
    <property type="entry name" value="Periplasmic binding protein-like I"/>
    <property type="match status" value="1"/>
</dbReference>
<feature type="transmembrane region" description="Helical" evidence="7">
    <location>
        <begin position="713"/>
        <end position="733"/>
    </location>
</feature>
<dbReference type="Proteomes" id="UP001652625">
    <property type="component" value="Chromosome 02"/>
</dbReference>
<dbReference type="GeneID" id="124812071"/>
<feature type="transmembrane region" description="Helical" evidence="7">
    <location>
        <begin position="740"/>
        <end position="760"/>
    </location>
</feature>
<name>A0ABM4BBH1_HYDVU</name>
<evidence type="ECO:0000256" key="7">
    <source>
        <dbReference type="SAM" id="Phobius"/>
    </source>
</evidence>
<dbReference type="RefSeq" id="XP_065646279.1">
    <property type="nucleotide sequence ID" value="XM_065790207.1"/>
</dbReference>
<dbReference type="Pfam" id="PF07562">
    <property type="entry name" value="NCD3G"/>
    <property type="match status" value="1"/>
</dbReference>
<keyword evidence="10" id="KW-1185">Reference proteome</keyword>
<protein>
    <submittedName>
        <fullName evidence="11">Metabotropic glutamate receptor 3 isoform X3</fullName>
    </submittedName>
</protein>
<dbReference type="InterPro" id="IPR028082">
    <property type="entry name" value="Peripla_BP_I"/>
</dbReference>
<proteinExistence type="predicted"/>
<feature type="transmembrane region" description="Helical" evidence="7">
    <location>
        <begin position="549"/>
        <end position="570"/>
    </location>
</feature>
<evidence type="ECO:0000256" key="5">
    <source>
        <dbReference type="ARBA" id="ARBA00023170"/>
    </source>
</evidence>
<feature type="transmembrane region" description="Helical" evidence="7">
    <location>
        <begin position="582"/>
        <end position="605"/>
    </location>
</feature>